<accession>A0A1H7LM61</accession>
<name>A0A1H7LM61_9FIRM</name>
<protein>
    <submittedName>
        <fullName evidence="1">Uncharacterized protein</fullName>
    </submittedName>
</protein>
<proteinExistence type="predicted"/>
<dbReference type="Proteomes" id="UP000182321">
    <property type="component" value="Unassembled WGS sequence"/>
</dbReference>
<evidence type="ECO:0000313" key="1">
    <source>
        <dbReference type="EMBL" id="SEK99477.1"/>
    </source>
</evidence>
<dbReference type="RefSeq" id="WP_074792040.1">
    <property type="nucleotide sequence ID" value="NZ_FNZX01000017.1"/>
</dbReference>
<sequence>MKIRDFIEELSQYDQDIELVIDVDGTFVTPSVNREVVHFKHDFSGIAFKDEAIVLAKRK</sequence>
<gene>
    <name evidence="1" type="ORF">SAMN02910377_02380</name>
</gene>
<keyword evidence="2" id="KW-1185">Reference proteome</keyword>
<dbReference type="AlphaFoldDB" id="A0A1H7LM61"/>
<reference evidence="2" key="1">
    <citation type="submission" date="2016-10" db="EMBL/GenBank/DDBJ databases">
        <authorList>
            <person name="Varghese N."/>
        </authorList>
    </citation>
    <scope>NUCLEOTIDE SEQUENCE [LARGE SCALE GENOMIC DNA]</scope>
    <source>
        <strain evidence="2">ACV-9</strain>
    </source>
</reference>
<dbReference type="EMBL" id="FNZX01000017">
    <property type="protein sequence ID" value="SEK99477.1"/>
    <property type="molecule type" value="Genomic_DNA"/>
</dbReference>
<evidence type="ECO:0000313" key="2">
    <source>
        <dbReference type="Proteomes" id="UP000182321"/>
    </source>
</evidence>
<organism evidence="1 2">
    <name type="scientific">Pseudobutyrivibrio ruminis</name>
    <dbReference type="NCBI Taxonomy" id="46206"/>
    <lineage>
        <taxon>Bacteria</taxon>
        <taxon>Bacillati</taxon>
        <taxon>Bacillota</taxon>
        <taxon>Clostridia</taxon>
        <taxon>Lachnospirales</taxon>
        <taxon>Lachnospiraceae</taxon>
        <taxon>Pseudobutyrivibrio</taxon>
    </lineage>
</organism>